<keyword evidence="2" id="KW-1185">Reference proteome</keyword>
<evidence type="ECO:0000313" key="1">
    <source>
        <dbReference type="EMBL" id="GAA3226606.1"/>
    </source>
</evidence>
<comment type="caution">
    <text evidence="1">The sequence shown here is derived from an EMBL/GenBank/DDBJ whole genome shotgun (WGS) entry which is preliminary data.</text>
</comment>
<dbReference type="PANTHER" id="PTHR36221:SF1">
    <property type="entry name" value="DUF742 DOMAIN-CONTAINING PROTEIN"/>
    <property type="match status" value="1"/>
</dbReference>
<reference evidence="2" key="1">
    <citation type="journal article" date="2019" name="Int. J. Syst. Evol. Microbiol.">
        <title>The Global Catalogue of Microorganisms (GCM) 10K type strain sequencing project: providing services to taxonomists for standard genome sequencing and annotation.</title>
        <authorList>
            <consortium name="The Broad Institute Genomics Platform"/>
            <consortium name="The Broad Institute Genome Sequencing Center for Infectious Disease"/>
            <person name="Wu L."/>
            <person name="Ma J."/>
        </authorList>
    </citation>
    <scope>NUCLEOTIDE SEQUENCE [LARGE SCALE GENOMIC DNA]</scope>
    <source>
        <strain evidence="2">JCM 9377</strain>
    </source>
</reference>
<dbReference type="EMBL" id="BAAAUV010000016">
    <property type="protein sequence ID" value="GAA3226606.1"/>
    <property type="molecule type" value="Genomic_DNA"/>
</dbReference>
<sequence>MEGPKERWIGQDAGALVRPYTLTRGRTRLNGIRFDLVTILVAAGDRRTSPTWLSNEHRRLFELCRTPATVADLTSDMDLPLKVVHILLADLCEKGLLQEATPARGRPARPDAALLTRVLEGLQDL</sequence>
<gene>
    <name evidence="1" type="ORF">GCM10010468_54970</name>
</gene>
<accession>A0ABP6QG54</accession>
<protein>
    <submittedName>
        <fullName evidence="1">DUF742 domain-containing protein</fullName>
    </submittedName>
</protein>
<dbReference type="Proteomes" id="UP001501237">
    <property type="component" value="Unassembled WGS sequence"/>
</dbReference>
<dbReference type="RefSeq" id="WP_344833796.1">
    <property type="nucleotide sequence ID" value="NZ_BAAAUV010000016.1"/>
</dbReference>
<dbReference type="InterPro" id="IPR007995">
    <property type="entry name" value="DUF742"/>
</dbReference>
<dbReference type="PANTHER" id="PTHR36221">
    <property type="entry name" value="DUF742 DOMAIN-CONTAINING PROTEIN"/>
    <property type="match status" value="1"/>
</dbReference>
<proteinExistence type="predicted"/>
<organism evidence="1 2">
    <name type="scientific">Actinocorallia longicatena</name>
    <dbReference type="NCBI Taxonomy" id="111803"/>
    <lineage>
        <taxon>Bacteria</taxon>
        <taxon>Bacillati</taxon>
        <taxon>Actinomycetota</taxon>
        <taxon>Actinomycetes</taxon>
        <taxon>Streptosporangiales</taxon>
        <taxon>Thermomonosporaceae</taxon>
        <taxon>Actinocorallia</taxon>
    </lineage>
</organism>
<dbReference type="Pfam" id="PF05331">
    <property type="entry name" value="DUF742"/>
    <property type="match status" value="1"/>
</dbReference>
<name>A0ABP6QG54_9ACTN</name>
<evidence type="ECO:0000313" key="2">
    <source>
        <dbReference type="Proteomes" id="UP001501237"/>
    </source>
</evidence>